<name>A0ABU5SGH4_9BACT</name>
<dbReference type="EMBL" id="JAYGIM010000005">
    <property type="protein sequence ID" value="MEA5426385.1"/>
    <property type="molecule type" value="Genomic_DNA"/>
</dbReference>
<reference evidence="2 3" key="1">
    <citation type="submission" date="2023-12" db="EMBL/GenBank/DDBJ databases">
        <title>Novel species of the genus Arcicella isolated from rivers.</title>
        <authorList>
            <person name="Lu H."/>
        </authorList>
    </citation>
    <scope>NUCLEOTIDE SEQUENCE [LARGE SCALE GENOMIC DNA]</scope>
    <source>
        <strain evidence="2 3">DC25W</strain>
    </source>
</reference>
<comment type="caution">
    <text evidence="2">The sequence shown here is derived from an EMBL/GenBank/DDBJ whole genome shotgun (WGS) entry which is preliminary data.</text>
</comment>
<proteinExistence type="predicted"/>
<dbReference type="Proteomes" id="UP001302222">
    <property type="component" value="Unassembled WGS sequence"/>
</dbReference>
<sequence>MEDENKVDPDYIKGFNEGYVLAKHLPELSEQLSKTVLQSSRNMGFLDGRKEYQSEKLKDKLPAWIKGQRTAKDTKTPTKDVNRDIEPGD</sequence>
<gene>
    <name evidence="2" type="ORF">VB798_07355</name>
</gene>
<evidence type="ECO:0000256" key="1">
    <source>
        <dbReference type="SAM" id="MobiDB-lite"/>
    </source>
</evidence>
<organism evidence="2 3">
    <name type="scientific">Arcicella lustrica</name>
    <dbReference type="NCBI Taxonomy" id="2984196"/>
    <lineage>
        <taxon>Bacteria</taxon>
        <taxon>Pseudomonadati</taxon>
        <taxon>Bacteroidota</taxon>
        <taxon>Cytophagia</taxon>
        <taxon>Cytophagales</taxon>
        <taxon>Flectobacillaceae</taxon>
        <taxon>Arcicella</taxon>
    </lineage>
</organism>
<dbReference type="RefSeq" id="WP_323257495.1">
    <property type="nucleotide sequence ID" value="NZ_JAYGIM010000005.1"/>
</dbReference>
<evidence type="ECO:0000313" key="3">
    <source>
        <dbReference type="Proteomes" id="UP001302222"/>
    </source>
</evidence>
<keyword evidence="3" id="KW-1185">Reference proteome</keyword>
<feature type="compositionally biased region" description="Basic and acidic residues" evidence="1">
    <location>
        <begin position="70"/>
        <end position="89"/>
    </location>
</feature>
<protein>
    <submittedName>
        <fullName evidence="2">Uncharacterized protein</fullName>
    </submittedName>
</protein>
<accession>A0ABU5SGH4</accession>
<feature type="region of interest" description="Disordered" evidence="1">
    <location>
        <begin position="68"/>
        <end position="89"/>
    </location>
</feature>
<evidence type="ECO:0000313" key="2">
    <source>
        <dbReference type="EMBL" id="MEA5426385.1"/>
    </source>
</evidence>